<feature type="compositionally biased region" description="Basic residues" evidence="1">
    <location>
        <begin position="480"/>
        <end position="490"/>
    </location>
</feature>
<dbReference type="AlphaFoldDB" id="A0A401TBR6"/>
<dbReference type="Proteomes" id="UP000287033">
    <property type="component" value="Unassembled WGS sequence"/>
</dbReference>
<feature type="region of interest" description="Disordered" evidence="1">
    <location>
        <begin position="506"/>
        <end position="575"/>
    </location>
</feature>
<dbReference type="PROSITE" id="PS50097">
    <property type="entry name" value="BTB"/>
    <property type="match status" value="1"/>
</dbReference>
<feature type="compositionally biased region" description="Low complexity" evidence="1">
    <location>
        <begin position="251"/>
        <end position="262"/>
    </location>
</feature>
<dbReference type="InterPro" id="IPR000210">
    <property type="entry name" value="BTB/POZ_dom"/>
</dbReference>
<dbReference type="OrthoDB" id="1925334at2759"/>
<dbReference type="PANTHER" id="PTHR47639">
    <property type="entry name" value="BTB/POZ DOMAIN-CONTAINING PROTEIN 18"/>
    <property type="match status" value="1"/>
</dbReference>
<dbReference type="InterPro" id="IPR011333">
    <property type="entry name" value="SKP1/BTB/POZ_sf"/>
</dbReference>
<reference evidence="3 4" key="1">
    <citation type="journal article" date="2018" name="Nat. Ecol. Evol.">
        <title>Shark genomes provide insights into elasmobranch evolution and the origin of vertebrates.</title>
        <authorList>
            <person name="Hara Y"/>
            <person name="Yamaguchi K"/>
            <person name="Onimaru K"/>
            <person name="Kadota M"/>
            <person name="Koyanagi M"/>
            <person name="Keeley SD"/>
            <person name="Tatsumi K"/>
            <person name="Tanaka K"/>
            <person name="Motone F"/>
            <person name="Kageyama Y"/>
            <person name="Nozu R"/>
            <person name="Adachi N"/>
            <person name="Nishimura O"/>
            <person name="Nakagawa R"/>
            <person name="Tanegashima C"/>
            <person name="Kiyatake I"/>
            <person name="Matsumoto R"/>
            <person name="Murakumo K"/>
            <person name="Nishida K"/>
            <person name="Terakita A"/>
            <person name="Kuratani S"/>
            <person name="Sato K"/>
            <person name="Hyodo S Kuraku.S."/>
        </authorList>
    </citation>
    <scope>NUCLEOTIDE SEQUENCE [LARGE SCALE GENOMIC DNA]</scope>
</reference>
<dbReference type="Pfam" id="PF00651">
    <property type="entry name" value="BTB"/>
    <property type="match status" value="1"/>
</dbReference>
<dbReference type="Gene3D" id="3.30.710.10">
    <property type="entry name" value="Potassium Channel Kv1.1, Chain A"/>
    <property type="match status" value="1"/>
</dbReference>
<evidence type="ECO:0000256" key="1">
    <source>
        <dbReference type="SAM" id="MobiDB-lite"/>
    </source>
</evidence>
<feature type="compositionally biased region" description="Gly residues" evidence="1">
    <location>
        <begin position="561"/>
        <end position="575"/>
    </location>
</feature>
<dbReference type="SUPFAM" id="SSF54695">
    <property type="entry name" value="POZ domain"/>
    <property type="match status" value="1"/>
</dbReference>
<evidence type="ECO:0000313" key="4">
    <source>
        <dbReference type="Proteomes" id="UP000287033"/>
    </source>
</evidence>
<feature type="non-terminal residue" evidence="3">
    <location>
        <position position="1"/>
    </location>
</feature>
<evidence type="ECO:0000259" key="2">
    <source>
        <dbReference type="PROSITE" id="PS50097"/>
    </source>
</evidence>
<dbReference type="STRING" id="137246.A0A401TBR6"/>
<name>A0A401TBR6_CHIPU</name>
<dbReference type="PANTHER" id="PTHR47639:SF1">
    <property type="entry name" value="BTB_POZ DOMAIN-CONTAINING PROTEIN 18"/>
    <property type="match status" value="1"/>
</dbReference>
<dbReference type="InterPro" id="IPR042915">
    <property type="entry name" value="BTBD18"/>
</dbReference>
<feature type="non-terminal residue" evidence="3">
    <location>
        <position position="692"/>
    </location>
</feature>
<feature type="region of interest" description="Disordered" evidence="1">
    <location>
        <begin position="78"/>
        <end position="491"/>
    </location>
</feature>
<feature type="compositionally biased region" description="Pro residues" evidence="1">
    <location>
        <begin position="328"/>
        <end position="348"/>
    </location>
</feature>
<gene>
    <name evidence="3" type="ORF">chiPu_0024232</name>
</gene>
<organism evidence="3 4">
    <name type="scientific">Chiloscyllium punctatum</name>
    <name type="common">Brownbanded bambooshark</name>
    <name type="synonym">Hemiscyllium punctatum</name>
    <dbReference type="NCBI Taxonomy" id="137246"/>
    <lineage>
        <taxon>Eukaryota</taxon>
        <taxon>Metazoa</taxon>
        <taxon>Chordata</taxon>
        <taxon>Craniata</taxon>
        <taxon>Vertebrata</taxon>
        <taxon>Chondrichthyes</taxon>
        <taxon>Elasmobranchii</taxon>
        <taxon>Galeomorphii</taxon>
        <taxon>Galeoidea</taxon>
        <taxon>Orectolobiformes</taxon>
        <taxon>Hemiscylliidae</taxon>
        <taxon>Chiloscyllium</taxon>
    </lineage>
</organism>
<proteinExistence type="predicted"/>
<dbReference type="SMART" id="SM00225">
    <property type="entry name" value="BTB"/>
    <property type="match status" value="1"/>
</dbReference>
<feature type="compositionally biased region" description="Basic and acidic residues" evidence="1">
    <location>
        <begin position="544"/>
        <end position="560"/>
    </location>
</feature>
<feature type="domain" description="BTB" evidence="2">
    <location>
        <begin position="1"/>
        <end position="59"/>
    </location>
</feature>
<dbReference type="GO" id="GO:0032968">
    <property type="term" value="P:positive regulation of transcription elongation by RNA polymerase II"/>
    <property type="evidence" value="ECO:0007669"/>
    <property type="project" value="InterPro"/>
</dbReference>
<protein>
    <recommendedName>
        <fullName evidence="2">BTB domain-containing protein</fullName>
    </recommendedName>
</protein>
<evidence type="ECO:0000313" key="3">
    <source>
        <dbReference type="EMBL" id="GCC40101.1"/>
    </source>
</evidence>
<comment type="caution">
    <text evidence="3">The sequence shown here is derived from an EMBL/GenBank/DDBJ whole genome shotgun (WGS) entry which is preliminary data.</text>
</comment>
<dbReference type="EMBL" id="BEZZ01035240">
    <property type="protein sequence ID" value="GCC40101.1"/>
    <property type="molecule type" value="Genomic_DNA"/>
</dbReference>
<accession>A0A401TBR6</accession>
<sequence length="692" mass="70146">EGIPVHRCVLAAFSPFFLQRFSVRDAHPEKVTMELPGLRADTLRALLRFMYTAQIQLPRDETAEAFLRAARGLGVLGLSGGRGTPPGSPAHQGDSSPRAPVDGNARGSETDTKSEAPVVSMQVPGGNARVSENNSKPKAPVVSAQAPGGNARVSENNSKPKAPVVSAQVPSGNARVSETDTKHKAPVVSAQVPGGNARVSETDTKHKAPVVSAQVPGGNARVSENNSKPKAPVVSAQAPGGNARVSENNSKPKATSVTTSSSSPPPRPRGKRAYTPAETPPSTLVTSWRRMRVVRPVSAQSAEEVSVAGESPFPRRQWRRRKGRPTGDPAPPAVPVTDQPPTPPPPVAHPGRDNPSEPGSPEPTEVTAAWPGREGALRSFREPVPSCAPAGLSEQAGWSLAPGEGCPALPRKEAQQTCPAVSGPPPCRAESSGWGSGAVSEQGPPPLAGDNGADREGAGVAARLGKRLSGQGAGPERPKGITKVKLQKVSHSREWVVIPVPEWQVTGLQPHTGNRGRGKGAGVSRRAGRRKASINLTHPPTGLEKNDHRPEGLGGDRRPDGLGGEQGTGGLVWGDDQGIGGLGLGDDQGTGGLGLGDDQGIGGLGLGVREVTGGLGLGVSEGTGGLGLGVDQGSGGLGLGVDQGSGGLGLGDDQGTGGLGLGDDQGTGGLGLGVDQVTGGLGLGDDQGTGGL</sequence>
<keyword evidence="4" id="KW-1185">Reference proteome</keyword>